<dbReference type="AlphaFoldDB" id="A0A803QRW8"/>
<protein>
    <submittedName>
        <fullName evidence="1">Uncharacterized protein</fullName>
    </submittedName>
</protein>
<reference evidence="1" key="1">
    <citation type="submission" date="2021-03" db="UniProtKB">
        <authorList>
            <consortium name="EnsemblPlants"/>
        </authorList>
    </citation>
    <scope>IDENTIFICATION</scope>
</reference>
<evidence type="ECO:0000313" key="1">
    <source>
        <dbReference type="EnsemblPlants" id="cds.evm.model.ctgX2.33"/>
    </source>
</evidence>
<evidence type="ECO:0000313" key="2">
    <source>
        <dbReference type="Proteomes" id="UP000596661"/>
    </source>
</evidence>
<sequence length="104" mass="11697">SKVRIGGLSCGVLDHVSWSRCGLELELVRKWVRCQSDPVRSRLRSKSRVRVRISESGLECEWDLESGVRVEVQIETELEFCQATIPGSQSRVSLVPFLVLGLGR</sequence>
<organism evidence="1 2">
    <name type="scientific">Cannabis sativa</name>
    <name type="common">Hemp</name>
    <name type="synonym">Marijuana</name>
    <dbReference type="NCBI Taxonomy" id="3483"/>
    <lineage>
        <taxon>Eukaryota</taxon>
        <taxon>Viridiplantae</taxon>
        <taxon>Streptophyta</taxon>
        <taxon>Embryophyta</taxon>
        <taxon>Tracheophyta</taxon>
        <taxon>Spermatophyta</taxon>
        <taxon>Magnoliopsida</taxon>
        <taxon>eudicotyledons</taxon>
        <taxon>Gunneridae</taxon>
        <taxon>Pentapetalae</taxon>
        <taxon>rosids</taxon>
        <taxon>fabids</taxon>
        <taxon>Rosales</taxon>
        <taxon>Cannabaceae</taxon>
        <taxon>Cannabis</taxon>
    </lineage>
</organism>
<dbReference type="EnsemblPlants" id="evm.model.ctgX2.33">
    <property type="protein sequence ID" value="cds.evm.model.ctgX2.33"/>
    <property type="gene ID" value="evm.TU.ctgX2.33"/>
</dbReference>
<name>A0A803QRW8_CANSA</name>
<accession>A0A803QRW8</accession>
<keyword evidence="2" id="KW-1185">Reference proteome</keyword>
<proteinExistence type="predicted"/>
<dbReference type="Proteomes" id="UP000596661">
    <property type="component" value="Unassembled WGS sequence"/>
</dbReference>
<dbReference type="Gramene" id="evm.model.ctgX2.33">
    <property type="protein sequence ID" value="cds.evm.model.ctgX2.33"/>
    <property type="gene ID" value="evm.TU.ctgX2.33"/>
</dbReference>